<keyword evidence="8" id="KW-0479">Metal-binding</keyword>
<dbReference type="PANTHER" id="PTHR11921:SF29">
    <property type="entry name" value="SUCCINATE DEHYDROGENASE [UBIQUINONE] IRON-SULFUR SUBUNIT, MITOCHONDRIAL"/>
    <property type="match status" value="1"/>
</dbReference>
<proteinExistence type="inferred from homology"/>
<protein>
    <recommendedName>
        <fullName evidence="4">succinate dehydrogenase</fullName>
        <ecNumber evidence="4">1.3.5.1</ecNumber>
    </recommendedName>
</protein>
<dbReference type="InterPro" id="IPR004489">
    <property type="entry name" value="Succ_DH/fum_Rdtase_Fe-S"/>
</dbReference>
<evidence type="ECO:0000256" key="5">
    <source>
        <dbReference type="ARBA" id="ARBA00022485"/>
    </source>
</evidence>
<evidence type="ECO:0000256" key="1">
    <source>
        <dbReference type="ARBA" id="ARBA00001927"/>
    </source>
</evidence>
<evidence type="ECO:0000256" key="9">
    <source>
        <dbReference type="ARBA" id="ARBA00023002"/>
    </source>
</evidence>
<dbReference type="InterPro" id="IPR050573">
    <property type="entry name" value="SDH/FRD_Iron-Sulfur"/>
</dbReference>
<dbReference type="RefSeq" id="WP_080461147.1">
    <property type="nucleotide sequence ID" value="NZ_JXMW01000031.1"/>
</dbReference>
<dbReference type="InterPro" id="IPR012675">
    <property type="entry name" value="Beta-grasp_dom_sf"/>
</dbReference>
<feature type="domain" description="4Fe-4S ferredoxin-type" evidence="14">
    <location>
        <begin position="138"/>
        <end position="166"/>
    </location>
</feature>
<dbReference type="GO" id="GO:0051537">
    <property type="term" value="F:2 iron, 2 sulfur cluster binding"/>
    <property type="evidence" value="ECO:0007669"/>
    <property type="project" value="UniProtKB-KW"/>
</dbReference>
<evidence type="ECO:0000259" key="14">
    <source>
        <dbReference type="PROSITE" id="PS51379"/>
    </source>
</evidence>
<keyword evidence="11" id="KW-0411">Iron-sulfur</keyword>
<evidence type="ECO:0000256" key="6">
    <source>
        <dbReference type="ARBA" id="ARBA00022532"/>
    </source>
</evidence>
<dbReference type="GO" id="GO:0008177">
    <property type="term" value="F:succinate dehydrogenase (quinone) activity"/>
    <property type="evidence" value="ECO:0007669"/>
    <property type="project" value="UniProtKB-EC"/>
</dbReference>
<keyword evidence="10" id="KW-0408">Iron</keyword>
<reference evidence="15 16" key="1">
    <citation type="submission" date="2014-12" db="EMBL/GenBank/DDBJ databases">
        <title>Genome sequence of Methanobrevibacter arboriphilicus DH1, DSM1125.</title>
        <authorList>
            <person name="Poehlein A."/>
            <person name="Thauer R.K."/>
            <person name="Seedorf H."/>
            <person name="Daniel R."/>
        </authorList>
    </citation>
    <scope>NUCLEOTIDE SEQUENCE [LARGE SCALE GENOMIC DNA]</scope>
    <source>
        <strain evidence="15 16">DH1</strain>
    </source>
</reference>
<evidence type="ECO:0000256" key="7">
    <source>
        <dbReference type="ARBA" id="ARBA00022714"/>
    </source>
</evidence>
<dbReference type="GO" id="GO:0051539">
    <property type="term" value="F:4 iron, 4 sulfur cluster binding"/>
    <property type="evidence" value="ECO:0007669"/>
    <property type="project" value="UniProtKB-KW"/>
</dbReference>
<evidence type="ECO:0000256" key="12">
    <source>
        <dbReference type="ARBA" id="ARBA00023291"/>
    </source>
</evidence>
<evidence type="ECO:0000256" key="11">
    <source>
        <dbReference type="ARBA" id="ARBA00023014"/>
    </source>
</evidence>
<dbReference type="GO" id="GO:0009055">
    <property type="term" value="F:electron transfer activity"/>
    <property type="evidence" value="ECO:0007669"/>
    <property type="project" value="InterPro"/>
</dbReference>
<dbReference type="SUPFAM" id="SSF46548">
    <property type="entry name" value="alpha-helical ferredoxin"/>
    <property type="match status" value="1"/>
</dbReference>
<dbReference type="InterPro" id="IPR017900">
    <property type="entry name" value="4Fe4S_Fe_S_CS"/>
</dbReference>
<keyword evidence="6" id="KW-0816">Tricarboxylic acid cycle</keyword>
<dbReference type="PANTHER" id="PTHR11921">
    <property type="entry name" value="SUCCINATE DEHYDROGENASE IRON-SULFUR PROTEIN"/>
    <property type="match status" value="1"/>
</dbReference>
<dbReference type="PROSITE" id="PS00198">
    <property type="entry name" value="4FE4S_FER_1"/>
    <property type="match status" value="1"/>
</dbReference>
<name>A0A1V6N029_METAZ</name>
<evidence type="ECO:0000256" key="13">
    <source>
        <dbReference type="ARBA" id="ARBA00034078"/>
    </source>
</evidence>
<comment type="cofactor">
    <cofactor evidence="1">
        <name>[3Fe-4S] cluster</name>
        <dbReference type="ChEBI" id="CHEBI:21137"/>
    </cofactor>
</comment>
<dbReference type="GO" id="GO:0051538">
    <property type="term" value="F:3 iron, 4 sulfur cluster binding"/>
    <property type="evidence" value="ECO:0007669"/>
    <property type="project" value="UniProtKB-KW"/>
</dbReference>
<dbReference type="Gene3D" id="3.10.20.30">
    <property type="match status" value="1"/>
</dbReference>
<comment type="cofactor">
    <cofactor evidence="13">
        <name>[2Fe-2S] cluster</name>
        <dbReference type="ChEBI" id="CHEBI:190135"/>
    </cofactor>
</comment>
<dbReference type="SUPFAM" id="SSF54292">
    <property type="entry name" value="2Fe-2S ferredoxin-like"/>
    <property type="match status" value="1"/>
</dbReference>
<gene>
    <name evidence="15" type="primary">sdhB</name>
    <name evidence="15" type="ORF">MBBAR_31c00080</name>
</gene>
<keyword evidence="9" id="KW-0560">Oxidoreductase</keyword>
<comment type="caution">
    <text evidence="15">The sequence shown here is derived from an EMBL/GenBank/DDBJ whole genome shotgun (WGS) entry which is preliminary data.</text>
</comment>
<comment type="similarity">
    <text evidence="3">Belongs to the succinate dehydrogenase/fumarate reductase iron-sulfur protein family.</text>
</comment>
<keyword evidence="16" id="KW-1185">Reference proteome</keyword>
<dbReference type="Pfam" id="PF13085">
    <property type="entry name" value="Fer2_3"/>
    <property type="match status" value="1"/>
</dbReference>
<evidence type="ECO:0000313" key="16">
    <source>
        <dbReference type="Proteomes" id="UP000191661"/>
    </source>
</evidence>
<dbReference type="Proteomes" id="UP000191661">
    <property type="component" value="Unassembled WGS sequence"/>
</dbReference>
<evidence type="ECO:0000313" key="15">
    <source>
        <dbReference type="EMBL" id="OQD57972.1"/>
    </source>
</evidence>
<evidence type="ECO:0000256" key="3">
    <source>
        <dbReference type="ARBA" id="ARBA00009433"/>
    </source>
</evidence>
<dbReference type="InterPro" id="IPR036010">
    <property type="entry name" value="2Fe-2S_ferredoxin-like_sf"/>
</dbReference>
<dbReference type="GO" id="GO:0022904">
    <property type="term" value="P:respiratory electron transport chain"/>
    <property type="evidence" value="ECO:0007669"/>
    <property type="project" value="TreeGrafter"/>
</dbReference>
<dbReference type="InterPro" id="IPR017896">
    <property type="entry name" value="4Fe4S_Fe-S-bd"/>
</dbReference>
<organism evidence="15 16">
    <name type="scientific">Methanobrevibacter arboriphilus JCM 13429 = DSM 1125</name>
    <dbReference type="NCBI Taxonomy" id="1300164"/>
    <lineage>
        <taxon>Archaea</taxon>
        <taxon>Methanobacteriati</taxon>
        <taxon>Methanobacteriota</taxon>
        <taxon>Methanomada group</taxon>
        <taxon>Methanobacteria</taxon>
        <taxon>Methanobacteriales</taxon>
        <taxon>Methanobacteriaceae</taxon>
        <taxon>Methanobrevibacter</taxon>
    </lineage>
</organism>
<dbReference type="InterPro" id="IPR025192">
    <property type="entry name" value="Succ_DH/fum_Rdtase_N"/>
</dbReference>
<sequence length="236" mass="26785">MINVFIKIKRNNGKCSYYETFLFKGDINSSIASVLEEINSKERLINILGNHASPILWECGCLQKKCGACAMVINGVPSLACSTFLKDISNKDKIVTIEPLSKFPIVKDLIVDRENIFKKMVENHLWLEKTAKINLNIIDSEYQSSKCLMCGCCLEICPNFSEKSEFLGALGMVNIFKLINQSPNNDHKNKIINNYNKNYYDKCGKSLSCHHVCPINLPIEEMLINSNRIIVWGKKL</sequence>
<evidence type="ECO:0000256" key="4">
    <source>
        <dbReference type="ARBA" id="ARBA00012792"/>
    </source>
</evidence>
<dbReference type="OrthoDB" id="144910at2157"/>
<dbReference type="GO" id="GO:0006099">
    <property type="term" value="P:tricarboxylic acid cycle"/>
    <property type="evidence" value="ECO:0007669"/>
    <property type="project" value="UniProtKB-KW"/>
</dbReference>
<dbReference type="PROSITE" id="PS51379">
    <property type="entry name" value="4FE4S_FER_2"/>
    <property type="match status" value="1"/>
</dbReference>
<dbReference type="AlphaFoldDB" id="A0A1V6N029"/>
<dbReference type="EMBL" id="JXMW01000031">
    <property type="protein sequence ID" value="OQD57972.1"/>
    <property type="molecule type" value="Genomic_DNA"/>
</dbReference>
<dbReference type="EC" id="1.3.5.1" evidence="4"/>
<evidence type="ECO:0000256" key="8">
    <source>
        <dbReference type="ARBA" id="ARBA00022723"/>
    </source>
</evidence>
<dbReference type="NCBIfam" id="TIGR00384">
    <property type="entry name" value="dhsB"/>
    <property type="match status" value="1"/>
</dbReference>
<evidence type="ECO:0000256" key="10">
    <source>
        <dbReference type="ARBA" id="ARBA00023004"/>
    </source>
</evidence>
<keyword evidence="12" id="KW-0003">3Fe-4S</keyword>
<dbReference type="GO" id="GO:0046872">
    <property type="term" value="F:metal ion binding"/>
    <property type="evidence" value="ECO:0007669"/>
    <property type="project" value="UniProtKB-KW"/>
</dbReference>
<evidence type="ECO:0000256" key="2">
    <source>
        <dbReference type="ARBA" id="ARBA00001966"/>
    </source>
</evidence>
<accession>A0A1V6N029</accession>
<keyword evidence="5" id="KW-0004">4Fe-4S</keyword>
<dbReference type="Pfam" id="PF13183">
    <property type="entry name" value="Fer4_8"/>
    <property type="match status" value="1"/>
</dbReference>
<comment type="cofactor">
    <cofactor evidence="2">
        <name>[4Fe-4S] cluster</name>
        <dbReference type="ChEBI" id="CHEBI:49883"/>
    </cofactor>
</comment>
<dbReference type="InterPro" id="IPR009051">
    <property type="entry name" value="Helical_ferredxn"/>
</dbReference>
<keyword evidence="7" id="KW-0001">2Fe-2S</keyword>
<dbReference type="Gene3D" id="1.10.1060.10">
    <property type="entry name" value="Alpha-helical ferredoxin"/>
    <property type="match status" value="1"/>
</dbReference>